<dbReference type="GO" id="GO:0016410">
    <property type="term" value="F:N-acyltransferase activity"/>
    <property type="evidence" value="ECO:0007669"/>
    <property type="project" value="UniProtKB-UniRule"/>
</dbReference>
<dbReference type="InterPro" id="IPR036526">
    <property type="entry name" value="C-N_Hydrolase_sf"/>
</dbReference>
<evidence type="ECO:0000256" key="3">
    <source>
        <dbReference type="ARBA" id="ARBA00022475"/>
    </source>
</evidence>
<keyword evidence="11" id="KW-0449">Lipoprotein</keyword>
<keyword evidence="12" id="KW-1185">Reference proteome</keyword>
<comment type="catalytic activity">
    <reaction evidence="9">
        <text>N-terminal S-1,2-diacyl-sn-glyceryl-L-cysteinyl-[lipoprotein] + a glycerophospholipid = N-acyl-S-1,2-diacyl-sn-glyceryl-L-cysteinyl-[lipoprotein] + a 2-acyl-sn-glycero-3-phospholipid + H(+)</text>
        <dbReference type="Rhea" id="RHEA:48228"/>
        <dbReference type="Rhea" id="RHEA-COMP:14681"/>
        <dbReference type="Rhea" id="RHEA-COMP:14684"/>
        <dbReference type="ChEBI" id="CHEBI:15378"/>
        <dbReference type="ChEBI" id="CHEBI:136912"/>
        <dbReference type="ChEBI" id="CHEBI:140656"/>
        <dbReference type="ChEBI" id="CHEBI:140657"/>
        <dbReference type="ChEBI" id="CHEBI:140660"/>
        <dbReference type="EC" id="2.3.1.269"/>
    </reaction>
</comment>
<evidence type="ECO:0000256" key="7">
    <source>
        <dbReference type="ARBA" id="ARBA00023136"/>
    </source>
</evidence>
<comment type="caution">
    <text evidence="11">The sequence shown here is derived from an EMBL/GenBank/DDBJ whole genome shotgun (WGS) entry which is preliminary data.</text>
</comment>
<dbReference type="GO" id="GO:0005886">
    <property type="term" value="C:plasma membrane"/>
    <property type="evidence" value="ECO:0007669"/>
    <property type="project" value="UniProtKB-SubCell"/>
</dbReference>
<dbReference type="PROSITE" id="PS50263">
    <property type="entry name" value="CN_HYDROLASE"/>
    <property type="match status" value="1"/>
</dbReference>
<dbReference type="GO" id="GO:0042158">
    <property type="term" value="P:lipoprotein biosynthetic process"/>
    <property type="evidence" value="ECO:0007669"/>
    <property type="project" value="UniProtKB-UniRule"/>
</dbReference>
<comment type="subcellular location">
    <subcellularLocation>
        <location evidence="1 9">Cell membrane</location>
        <topology evidence="1 9">Multi-pass membrane protein</topology>
    </subcellularLocation>
</comment>
<feature type="transmembrane region" description="Helical" evidence="9">
    <location>
        <begin position="107"/>
        <end position="135"/>
    </location>
</feature>
<feature type="transmembrane region" description="Helical" evidence="9">
    <location>
        <begin position="489"/>
        <end position="513"/>
    </location>
</feature>
<evidence type="ECO:0000313" key="11">
    <source>
        <dbReference type="EMBL" id="KAA5608808.1"/>
    </source>
</evidence>
<dbReference type="HAMAP" id="MF_01148">
    <property type="entry name" value="Lnt"/>
    <property type="match status" value="1"/>
</dbReference>
<keyword evidence="6 9" id="KW-1133">Transmembrane helix</keyword>
<dbReference type="PANTHER" id="PTHR38686:SF1">
    <property type="entry name" value="APOLIPOPROTEIN N-ACYLTRANSFERASE"/>
    <property type="match status" value="1"/>
</dbReference>
<keyword evidence="8 9" id="KW-0012">Acyltransferase</keyword>
<dbReference type="EC" id="2.3.1.269" evidence="9"/>
<evidence type="ECO:0000256" key="9">
    <source>
        <dbReference type="HAMAP-Rule" id="MF_01148"/>
    </source>
</evidence>
<evidence type="ECO:0000256" key="6">
    <source>
        <dbReference type="ARBA" id="ARBA00022989"/>
    </source>
</evidence>
<dbReference type="AlphaFoldDB" id="A0A5M6IMN6"/>
<feature type="transmembrane region" description="Helical" evidence="9">
    <location>
        <begin position="142"/>
        <end position="165"/>
    </location>
</feature>
<proteinExistence type="inferred from homology"/>
<sequence length="519" mass="54333">MPCLRALQHACSAPRMSSVLTLRVEPRRRGQTVLMACGLGALSAAALPPVHALPVLLIALPGLIALIGYQARARDAAWVGFWFGLGHHVPGLYWITEAILFEAARFWWLVPLAVPALAAVLALFIALPCALAWYAPAGWRRVAVLAGGWVLADLARQFIATGFPWNPWGSIWAVPGGFGDVMLQPAAWVGVHGLTLATLLLAATPALGRRAMAVGGAVLLLWAAAGQARLVLAVPATSPGLNVVLVQGNVPQGQKWDRGFMLATFSRYLALTRAGMAKAGTGPAVVVWPETASPLPLEQIAEAREAIAAAAGVPALVGSVRWDATAHPRNSLMAVTGAGPAVAVYDKWHLVPFGEFQPGWFPLPIQVVPGGGFAAGSGPRTLHVPGVPPVGPLICYEAIFPAQAADASDRPAWLVNVTNDAWFGNSTGPRQHLAAARLRAVEEGLPLMRAANTGISAGYDAHGRELGRIGMNQAGTLVLPLPGPLPPTLFGQLGLAIPGSLAVIAVLGGLLPWRARRRD</sequence>
<gene>
    <name evidence="9 11" type="primary">lnt</name>
    <name evidence="11" type="ORF">F1189_27265</name>
</gene>
<feature type="transmembrane region" description="Helical" evidence="9">
    <location>
        <begin position="53"/>
        <end position="69"/>
    </location>
</feature>
<dbReference type="InterPro" id="IPR004563">
    <property type="entry name" value="Apolipo_AcylTrfase"/>
</dbReference>
<reference evidence="11 12" key="1">
    <citation type="submission" date="2019-09" db="EMBL/GenBank/DDBJ databases">
        <title>Genome sequence of Rhodovastum atsumiense, a diverse member of the Acetobacteraceae family of non-sulfur purple photosynthetic bacteria.</title>
        <authorList>
            <person name="Meyer T."/>
            <person name="Kyndt J."/>
        </authorList>
    </citation>
    <scope>NUCLEOTIDE SEQUENCE [LARGE SCALE GENOMIC DNA]</scope>
    <source>
        <strain evidence="11 12">DSM 21279</strain>
    </source>
</reference>
<dbReference type="UniPathway" id="UPA00666"/>
<dbReference type="Gene3D" id="3.60.110.10">
    <property type="entry name" value="Carbon-nitrogen hydrolase"/>
    <property type="match status" value="1"/>
</dbReference>
<dbReference type="SUPFAM" id="SSF56317">
    <property type="entry name" value="Carbon-nitrogen hydrolase"/>
    <property type="match status" value="1"/>
</dbReference>
<keyword evidence="3 9" id="KW-1003">Cell membrane</keyword>
<keyword evidence="4 9" id="KW-0808">Transferase</keyword>
<evidence type="ECO:0000259" key="10">
    <source>
        <dbReference type="PROSITE" id="PS50263"/>
    </source>
</evidence>
<dbReference type="Pfam" id="PF20154">
    <property type="entry name" value="LNT_N"/>
    <property type="match status" value="1"/>
</dbReference>
<dbReference type="CDD" id="cd07571">
    <property type="entry name" value="ALP_N-acyl_transferase"/>
    <property type="match status" value="1"/>
</dbReference>
<feature type="transmembrane region" description="Helical" evidence="9">
    <location>
        <begin position="76"/>
        <end position="95"/>
    </location>
</feature>
<evidence type="ECO:0000256" key="8">
    <source>
        <dbReference type="ARBA" id="ARBA00023315"/>
    </source>
</evidence>
<keyword evidence="5 9" id="KW-0812">Transmembrane</keyword>
<protein>
    <recommendedName>
        <fullName evidence="9">Apolipoprotein N-acyltransferase</fullName>
        <shortName evidence="9">ALP N-acyltransferase</shortName>
        <ecNumber evidence="9">2.3.1.269</ecNumber>
    </recommendedName>
</protein>
<dbReference type="EMBL" id="VWPK01000067">
    <property type="protein sequence ID" value="KAA5608808.1"/>
    <property type="molecule type" value="Genomic_DNA"/>
</dbReference>
<comment type="similarity">
    <text evidence="2 9">Belongs to the CN hydrolase family. Apolipoprotein N-acyltransferase subfamily.</text>
</comment>
<feature type="domain" description="CN hydrolase" evidence="10">
    <location>
        <begin position="246"/>
        <end position="483"/>
    </location>
</feature>
<dbReference type="NCBIfam" id="TIGR00546">
    <property type="entry name" value="lnt"/>
    <property type="match status" value="1"/>
</dbReference>
<feature type="transmembrane region" description="Helical" evidence="9">
    <location>
        <begin position="211"/>
        <end position="232"/>
    </location>
</feature>
<organism evidence="11 12">
    <name type="scientific">Rhodovastum atsumiense</name>
    <dbReference type="NCBI Taxonomy" id="504468"/>
    <lineage>
        <taxon>Bacteria</taxon>
        <taxon>Pseudomonadati</taxon>
        <taxon>Pseudomonadota</taxon>
        <taxon>Alphaproteobacteria</taxon>
        <taxon>Acetobacterales</taxon>
        <taxon>Acetobacteraceae</taxon>
        <taxon>Rhodovastum</taxon>
    </lineage>
</organism>
<comment type="pathway">
    <text evidence="9">Protein modification; lipoprotein biosynthesis (N-acyl transfer).</text>
</comment>
<keyword evidence="7 9" id="KW-0472">Membrane</keyword>
<dbReference type="OrthoDB" id="9804277at2"/>
<evidence type="ECO:0000256" key="2">
    <source>
        <dbReference type="ARBA" id="ARBA00010065"/>
    </source>
</evidence>
<evidence type="ECO:0000256" key="4">
    <source>
        <dbReference type="ARBA" id="ARBA00022679"/>
    </source>
</evidence>
<feature type="transmembrane region" description="Helical" evidence="9">
    <location>
        <begin position="185"/>
        <end position="204"/>
    </location>
</feature>
<dbReference type="InterPro" id="IPR003010">
    <property type="entry name" value="C-N_Hydrolase"/>
</dbReference>
<dbReference type="PANTHER" id="PTHR38686">
    <property type="entry name" value="APOLIPOPROTEIN N-ACYLTRANSFERASE"/>
    <property type="match status" value="1"/>
</dbReference>
<evidence type="ECO:0000256" key="5">
    <source>
        <dbReference type="ARBA" id="ARBA00022692"/>
    </source>
</evidence>
<dbReference type="Pfam" id="PF00795">
    <property type="entry name" value="CN_hydrolase"/>
    <property type="match status" value="1"/>
</dbReference>
<comment type="function">
    <text evidence="9">Catalyzes the phospholipid dependent N-acylation of the N-terminal cysteine of apolipoprotein, the last step in lipoprotein maturation.</text>
</comment>
<dbReference type="InterPro" id="IPR045378">
    <property type="entry name" value="LNT_N"/>
</dbReference>
<evidence type="ECO:0000313" key="12">
    <source>
        <dbReference type="Proteomes" id="UP000325255"/>
    </source>
</evidence>
<dbReference type="Proteomes" id="UP000325255">
    <property type="component" value="Unassembled WGS sequence"/>
</dbReference>
<evidence type="ECO:0000256" key="1">
    <source>
        <dbReference type="ARBA" id="ARBA00004651"/>
    </source>
</evidence>
<accession>A0A5M6IMN6</accession>
<name>A0A5M6IMN6_9PROT</name>